<accession>A0ABP0DC20</accession>
<feature type="compositionally biased region" description="Polar residues" evidence="1">
    <location>
        <begin position="79"/>
        <end position="106"/>
    </location>
</feature>
<feature type="compositionally biased region" description="Pro residues" evidence="1">
    <location>
        <begin position="65"/>
        <end position="76"/>
    </location>
</feature>
<proteinExistence type="predicted"/>
<evidence type="ECO:0000259" key="2">
    <source>
        <dbReference type="Pfam" id="PF04366"/>
    </source>
</evidence>
<feature type="region of interest" description="Disordered" evidence="1">
    <location>
        <begin position="176"/>
        <end position="197"/>
    </location>
</feature>
<gene>
    <name evidence="3" type="ORF">SEPCBS57363_001751</name>
</gene>
<evidence type="ECO:0000313" key="4">
    <source>
        <dbReference type="Proteomes" id="UP001642501"/>
    </source>
</evidence>
<comment type="caution">
    <text evidence="3">The sequence shown here is derived from an EMBL/GenBank/DDBJ whole genome shotgun (WGS) entry which is preliminary data.</text>
</comment>
<protein>
    <recommendedName>
        <fullName evidence="2">Ysc84 actin-binding domain-containing protein</fullName>
    </recommendedName>
</protein>
<sequence>MISQPITQTANDTGADGAHDIAQPPLPPRPQTSENRQAQTYIQQQTQQQYVPQPYIPQQYTAPDQPYPQFDPPPTRPFSTSNSLRPGLTSSQPDSHFPTATSSSKPNTRERIYQWSIRVGVPVNRLTNKLGSEAFWPSSLDHESDKAARILMSFCQDGFYTAEPTVPSGPPADTLSAGYTAGTPPLPPRPGPQGRPKKAIVKIPPAVVRQAAGLAIFTTFRTGLHVSGAGGSGVIVARLPDGGWSPPSGFLVHTLGAGLLVGLDIYDCVCVLRTPQAVEAFTKPRVSLGGEVGLVAGPVVAGGSVEAAVLAKSASMTPVWSYMKSRGFYAGVQADGTVIVGRPDANAEFYNQRGITAQQILRGQVPPPSYSSTGSNTIPPWPVATRKLMEALKAAEGRTDVDSAVMREVSVGPTPGDLSMSDAELGNEASMSEILTGR</sequence>
<dbReference type="EMBL" id="CAWUOM010000019">
    <property type="protein sequence ID" value="CAK7265764.1"/>
    <property type="molecule type" value="Genomic_DNA"/>
</dbReference>
<dbReference type="InterPro" id="IPR007461">
    <property type="entry name" value="Ysc84_actin-binding"/>
</dbReference>
<feature type="compositionally biased region" description="Polar residues" evidence="1">
    <location>
        <begin position="1"/>
        <end position="12"/>
    </location>
</feature>
<evidence type="ECO:0000313" key="3">
    <source>
        <dbReference type="EMBL" id="CAK7265764.1"/>
    </source>
</evidence>
<organism evidence="3 4">
    <name type="scientific">Sporothrix epigloea</name>
    <dbReference type="NCBI Taxonomy" id="1892477"/>
    <lineage>
        <taxon>Eukaryota</taxon>
        <taxon>Fungi</taxon>
        <taxon>Dikarya</taxon>
        <taxon>Ascomycota</taxon>
        <taxon>Pezizomycotina</taxon>
        <taxon>Sordariomycetes</taxon>
        <taxon>Sordariomycetidae</taxon>
        <taxon>Ophiostomatales</taxon>
        <taxon>Ophiostomataceae</taxon>
        <taxon>Sporothrix</taxon>
    </lineage>
</organism>
<feature type="domain" description="Ysc84 actin-binding" evidence="2">
    <location>
        <begin position="253"/>
        <end position="395"/>
    </location>
</feature>
<evidence type="ECO:0000256" key="1">
    <source>
        <dbReference type="SAM" id="MobiDB-lite"/>
    </source>
</evidence>
<dbReference type="InterPro" id="IPR051702">
    <property type="entry name" value="SH3_domain_YSC84-like"/>
</dbReference>
<feature type="compositionally biased region" description="Low complexity" evidence="1">
    <location>
        <begin position="37"/>
        <end position="64"/>
    </location>
</feature>
<feature type="compositionally biased region" description="Pro residues" evidence="1">
    <location>
        <begin position="184"/>
        <end position="193"/>
    </location>
</feature>
<feature type="region of interest" description="Disordered" evidence="1">
    <location>
        <begin position="409"/>
        <end position="438"/>
    </location>
</feature>
<keyword evidence="4" id="KW-1185">Reference proteome</keyword>
<reference evidence="3 4" key="1">
    <citation type="submission" date="2024-01" db="EMBL/GenBank/DDBJ databases">
        <authorList>
            <person name="Allen C."/>
            <person name="Tagirdzhanova G."/>
        </authorList>
    </citation>
    <scope>NUCLEOTIDE SEQUENCE [LARGE SCALE GENOMIC DNA]</scope>
    <source>
        <strain evidence="3 4">CBS 573.63</strain>
    </source>
</reference>
<dbReference type="PANTHER" id="PTHR15629">
    <property type="entry name" value="SH3YL1 PROTEIN"/>
    <property type="match status" value="1"/>
</dbReference>
<dbReference type="CDD" id="cd11524">
    <property type="entry name" value="SYLF"/>
    <property type="match status" value="1"/>
</dbReference>
<dbReference type="PANTHER" id="PTHR15629:SF8">
    <property type="entry name" value="DUF500 DOMAIN PROTEIN (AFU_ORTHOLOGUE AFUA_5G07310)"/>
    <property type="match status" value="1"/>
</dbReference>
<feature type="region of interest" description="Disordered" evidence="1">
    <location>
        <begin position="1"/>
        <end position="108"/>
    </location>
</feature>
<dbReference type="Proteomes" id="UP001642501">
    <property type="component" value="Unassembled WGS sequence"/>
</dbReference>
<name>A0ABP0DC20_9PEZI</name>
<dbReference type="Pfam" id="PF04366">
    <property type="entry name" value="Ysc84"/>
    <property type="match status" value="1"/>
</dbReference>